<dbReference type="EMBL" id="CP071869">
    <property type="protein sequence ID" value="QTE23498.1"/>
    <property type="molecule type" value="Genomic_DNA"/>
</dbReference>
<dbReference type="Proteomes" id="UP000663920">
    <property type="component" value="Chromosome"/>
</dbReference>
<reference evidence="2 3" key="1">
    <citation type="submission" date="2021-03" db="EMBL/GenBank/DDBJ databases">
        <title>Complete genome of Polaribacter_sp.SM13.</title>
        <authorList>
            <person name="Jeong S.W."/>
            <person name="Bae J.W."/>
        </authorList>
    </citation>
    <scope>NUCLEOTIDE SEQUENCE [LARGE SCALE GENOMIC DNA]</scope>
    <source>
        <strain evidence="2 3">SM13</strain>
    </source>
</reference>
<keyword evidence="3" id="KW-1185">Reference proteome</keyword>
<proteinExistence type="predicted"/>
<name>A0A975CPR8_9FLAO</name>
<accession>A0A975CPR8</accession>
<feature type="transmembrane region" description="Helical" evidence="1">
    <location>
        <begin position="117"/>
        <end position="143"/>
    </location>
</feature>
<protein>
    <submittedName>
        <fullName evidence="2">Uncharacterized protein</fullName>
    </submittedName>
</protein>
<keyword evidence="1" id="KW-1133">Transmembrane helix</keyword>
<evidence type="ECO:0000313" key="2">
    <source>
        <dbReference type="EMBL" id="QTE23498.1"/>
    </source>
</evidence>
<dbReference type="AlphaFoldDB" id="A0A975CPR8"/>
<gene>
    <name evidence="2" type="ORF">J3359_04245</name>
</gene>
<evidence type="ECO:0000256" key="1">
    <source>
        <dbReference type="SAM" id="Phobius"/>
    </source>
</evidence>
<feature type="transmembrane region" description="Helical" evidence="1">
    <location>
        <begin position="75"/>
        <end position="97"/>
    </location>
</feature>
<dbReference type="RefSeq" id="WP_208079505.1">
    <property type="nucleotide sequence ID" value="NZ_CP071869.1"/>
</dbReference>
<feature type="transmembrane region" description="Helical" evidence="1">
    <location>
        <begin position="46"/>
        <end position="68"/>
    </location>
</feature>
<sequence>MKNIIAKPHLFFFGLTISFFILGFLNREITIDINIYATYYVTTIDFWFYISAVFFFLIGFNYFSLAWAEKTPKKWLTITHISLQTISLLLLLTKQNWNWIGKENLQELPIFNNNAQLIIAISISIFIFSVFIHLVNFFTSLFLKKT</sequence>
<evidence type="ECO:0000313" key="3">
    <source>
        <dbReference type="Proteomes" id="UP000663920"/>
    </source>
</evidence>
<keyword evidence="1" id="KW-0472">Membrane</keyword>
<dbReference type="KEGG" id="pcea:J3359_04245"/>
<organism evidence="2 3">
    <name type="scientific">Polaribacter cellanae</name>
    <dbReference type="NCBI Taxonomy" id="2818493"/>
    <lineage>
        <taxon>Bacteria</taxon>
        <taxon>Pseudomonadati</taxon>
        <taxon>Bacteroidota</taxon>
        <taxon>Flavobacteriia</taxon>
        <taxon>Flavobacteriales</taxon>
        <taxon>Flavobacteriaceae</taxon>
    </lineage>
</organism>
<feature type="transmembrane region" description="Helical" evidence="1">
    <location>
        <begin position="9"/>
        <end position="26"/>
    </location>
</feature>
<keyword evidence="1" id="KW-0812">Transmembrane</keyword>